<evidence type="ECO:0000313" key="1">
    <source>
        <dbReference type="EMBL" id="KAJ8967710.1"/>
    </source>
</evidence>
<organism evidence="1 2">
    <name type="scientific">Rhamnusium bicolor</name>
    <dbReference type="NCBI Taxonomy" id="1586634"/>
    <lineage>
        <taxon>Eukaryota</taxon>
        <taxon>Metazoa</taxon>
        <taxon>Ecdysozoa</taxon>
        <taxon>Arthropoda</taxon>
        <taxon>Hexapoda</taxon>
        <taxon>Insecta</taxon>
        <taxon>Pterygota</taxon>
        <taxon>Neoptera</taxon>
        <taxon>Endopterygota</taxon>
        <taxon>Coleoptera</taxon>
        <taxon>Polyphaga</taxon>
        <taxon>Cucujiformia</taxon>
        <taxon>Chrysomeloidea</taxon>
        <taxon>Cerambycidae</taxon>
        <taxon>Lepturinae</taxon>
        <taxon>Rhagiini</taxon>
        <taxon>Rhamnusium</taxon>
    </lineage>
</organism>
<keyword evidence="2" id="KW-1185">Reference proteome</keyword>
<dbReference type="EMBL" id="JANEYF010000835">
    <property type="protein sequence ID" value="KAJ8967710.1"/>
    <property type="molecule type" value="Genomic_DNA"/>
</dbReference>
<dbReference type="AlphaFoldDB" id="A0AAV8ZQC0"/>
<name>A0AAV8ZQC0_9CUCU</name>
<dbReference type="Proteomes" id="UP001162156">
    <property type="component" value="Unassembled WGS sequence"/>
</dbReference>
<gene>
    <name evidence="1" type="ORF">NQ314_002656</name>
</gene>
<reference evidence="1" key="1">
    <citation type="journal article" date="2023" name="Insect Mol. Biol.">
        <title>Genome sequencing provides insights into the evolution of gene families encoding plant cell wall-degrading enzymes in longhorned beetles.</title>
        <authorList>
            <person name="Shin N.R."/>
            <person name="Okamura Y."/>
            <person name="Kirsch R."/>
            <person name="Pauchet Y."/>
        </authorList>
    </citation>
    <scope>NUCLEOTIDE SEQUENCE</scope>
    <source>
        <strain evidence="1">RBIC_L_NR</strain>
    </source>
</reference>
<protein>
    <submittedName>
        <fullName evidence="1">Uncharacterized protein</fullName>
    </submittedName>
</protein>
<sequence length="78" mass="8663">MVLLRHKIPTSAAETCKDSSGVGTGSSTINSSSFTGIYQSLNFLTSFLAKNRKISKEPPSIYIKLTNLNCKDHYFKKF</sequence>
<proteinExistence type="predicted"/>
<accession>A0AAV8ZQC0</accession>
<comment type="caution">
    <text evidence="1">The sequence shown here is derived from an EMBL/GenBank/DDBJ whole genome shotgun (WGS) entry which is preliminary data.</text>
</comment>
<evidence type="ECO:0000313" key="2">
    <source>
        <dbReference type="Proteomes" id="UP001162156"/>
    </source>
</evidence>